<evidence type="ECO:0000313" key="2">
    <source>
        <dbReference type="Proteomes" id="UP001169719"/>
    </source>
</evidence>
<proteinExistence type="predicted"/>
<reference evidence="1" key="1">
    <citation type="submission" date="2024-05" db="EMBL/GenBank/DDBJ databases">
        <title>Genome Sequences of Four Agar- Degrading Marine Bacteria.</title>
        <authorList>
            <person name="Phillips E.K."/>
            <person name="Shaffer J.C."/>
            <person name="Henson M.W."/>
            <person name="Temperton B."/>
            <person name="Thrash C.J."/>
            <person name="Martin M.O."/>
        </authorList>
    </citation>
    <scope>NUCLEOTIDE SEQUENCE</scope>
    <source>
        <strain evidence="1">EKP203</strain>
    </source>
</reference>
<evidence type="ECO:0008006" key="3">
    <source>
        <dbReference type="Google" id="ProtNLM"/>
    </source>
</evidence>
<keyword evidence="2" id="KW-1185">Reference proteome</keyword>
<comment type="caution">
    <text evidence="1">The sequence shown here is derived from an EMBL/GenBank/DDBJ whole genome shotgun (WGS) entry which is preliminary data.</text>
</comment>
<organism evidence="1 2">
    <name type="scientific">Vibrio agarivorans</name>
    <dbReference type="NCBI Taxonomy" id="153622"/>
    <lineage>
        <taxon>Bacteria</taxon>
        <taxon>Pseudomonadati</taxon>
        <taxon>Pseudomonadota</taxon>
        <taxon>Gammaproteobacteria</taxon>
        <taxon>Vibrionales</taxon>
        <taxon>Vibrionaceae</taxon>
        <taxon>Vibrio</taxon>
    </lineage>
</organism>
<dbReference type="EMBL" id="JAUEOZ010000002">
    <property type="protein sequence ID" value="MDN2483259.1"/>
    <property type="molecule type" value="Genomic_DNA"/>
</dbReference>
<accession>A0ABT7Y6A1</accession>
<name>A0ABT7Y6A1_9VIBR</name>
<protein>
    <recommendedName>
        <fullName evidence="3">Pullulanase</fullName>
    </recommendedName>
</protein>
<evidence type="ECO:0000313" key="1">
    <source>
        <dbReference type="EMBL" id="MDN2483259.1"/>
    </source>
</evidence>
<sequence length="76" mass="8645">MITNEEIQYCTNCNDQTKHIVVLVRDEPKPKHKLLDFFIGFVRSSAVGGFHASMDDFSRHAVCEKCGNKVINDNMT</sequence>
<gene>
    <name evidence="1" type="ORF">QWJ08_18105</name>
</gene>
<dbReference type="Proteomes" id="UP001169719">
    <property type="component" value="Unassembled WGS sequence"/>
</dbReference>